<feature type="compositionally biased region" description="Basic and acidic residues" evidence="6">
    <location>
        <begin position="75"/>
        <end position="87"/>
    </location>
</feature>
<feature type="region of interest" description="Disordered" evidence="6">
    <location>
        <begin position="75"/>
        <end position="99"/>
    </location>
</feature>
<dbReference type="Gene3D" id="1.10.10.10">
    <property type="entry name" value="Winged helix-like DNA-binding domain superfamily/Winged helix DNA-binding domain"/>
    <property type="match status" value="1"/>
</dbReference>
<dbReference type="CDD" id="cd06171">
    <property type="entry name" value="Sigma70_r4"/>
    <property type="match status" value="1"/>
</dbReference>
<dbReference type="InterPro" id="IPR007627">
    <property type="entry name" value="RNA_pol_sigma70_r2"/>
</dbReference>
<evidence type="ECO:0000256" key="5">
    <source>
        <dbReference type="ARBA" id="ARBA00023163"/>
    </source>
</evidence>
<dbReference type="InterPro" id="IPR036388">
    <property type="entry name" value="WH-like_DNA-bd_sf"/>
</dbReference>
<comment type="caution">
    <text evidence="9">The sequence shown here is derived from an EMBL/GenBank/DDBJ whole genome shotgun (WGS) entry which is preliminary data.</text>
</comment>
<dbReference type="Pfam" id="PF04542">
    <property type="entry name" value="Sigma70_r2"/>
    <property type="match status" value="1"/>
</dbReference>
<evidence type="ECO:0000313" key="10">
    <source>
        <dbReference type="Proteomes" id="UP000320085"/>
    </source>
</evidence>
<dbReference type="InterPro" id="IPR014284">
    <property type="entry name" value="RNA_pol_sigma-70_dom"/>
</dbReference>
<evidence type="ECO:0000256" key="6">
    <source>
        <dbReference type="SAM" id="MobiDB-lite"/>
    </source>
</evidence>
<feature type="domain" description="RNA polymerase sigma-70 region 2" evidence="7">
    <location>
        <begin position="15"/>
        <end position="78"/>
    </location>
</feature>
<evidence type="ECO:0000256" key="3">
    <source>
        <dbReference type="ARBA" id="ARBA00023082"/>
    </source>
</evidence>
<reference evidence="9 10" key="1">
    <citation type="submission" date="2019-06" db="EMBL/GenBank/DDBJ databases">
        <title>Sequencing the genomes of 1000 actinobacteria strains.</title>
        <authorList>
            <person name="Klenk H.-P."/>
        </authorList>
    </citation>
    <scope>NUCLEOTIDE SEQUENCE [LARGE SCALE GENOMIC DNA]</scope>
    <source>
        <strain evidence="9 10">DSM 21776</strain>
    </source>
</reference>
<dbReference type="Pfam" id="PF08281">
    <property type="entry name" value="Sigma70_r4_2"/>
    <property type="match status" value="1"/>
</dbReference>
<dbReference type="GO" id="GO:0006352">
    <property type="term" value="P:DNA-templated transcription initiation"/>
    <property type="evidence" value="ECO:0007669"/>
    <property type="project" value="InterPro"/>
</dbReference>
<keyword evidence="2" id="KW-0805">Transcription regulation</keyword>
<dbReference type="InterPro" id="IPR039425">
    <property type="entry name" value="RNA_pol_sigma-70-like"/>
</dbReference>
<keyword evidence="4" id="KW-0238">DNA-binding</keyword>
<dbReference type="PANTHER" id="PTHR43133">
    <property type="entry name" value="RNA POLYMERASE ECF-TYPE SIGMA FACTO"/>
    <property type="match status" value="1"/>
</dbReference>
<dbReference type="InterPro" id="IPR013249">
    <property type="entry name" value="RNA_pol_sigma70_r4_t2"/>
</dbReference>
<dbReference type="Proteomes" id="UP000320085">
    <property type="component" value="Unassembled WGS sequence"/>
</dbReference>
<gene>
    <name evidence="9" type="ORF">FHX52_3851</name>
</gene>
<evidence type="ECO:0000259" key="7">
    <source>
        <dbReference type="Pfam" id="PF04542"/>
    </source>
</evidence>
<dbReference type="RefSeq" id="WP_185747387.1">
    <property type="nucleotide sequence ID" value="NZ_BAAAQC010000019.1"/>
</dbReference>
<proteinExistence type="inferred from homology"/>
<protein>
    <submittedName>
        <fullName evidence="9">RNA polymerase sigma-70 factor (ECF subfamily)</fullName>
    </submittedName>
</protein>
<organism evidence="9 10">
    <name type="scientific">Humibacillus xanthopallidus</name>
    <dbReference type="NCBI Taxonomy" id="412689"/>
    <lineage>
        <taxon>Bacteria</taxon>
        <taxon>Bacillati</taxon>
        <taxon>Actinomycetota</taxon>
        <taxon>Actinomycetes</taxon>
        <taxon>Micrococcales</taxon>
        <taxon>Intrasporangiaceae</taxon>
        <taxon>Humibacillus</taxon>
    </lineage>
</organism>
<dbReference type="EMBL" id="VFQF01000003">
    <property type="protein sequence ID" value="TQN44635.1"/>
    <property type="molecule type" value="Genomic_DNA"/>
</dbReference>
<dbReference type="PANTHER" id="PTHR43133:SF50">
    <property type="entry name" value="ECF RNA POLYMERASE SIGMA FACTOR SIGM"/>
    <property type="match status" value="1"/>
</dbReference>
<dbReference type="GO" id="GO:0003677">
    <property type="term" value="F:DNA binding"/>
    <property type="evidence" value="ECO:0007669"/>
    <property type="project" value="UniProtKB-KW"/>
</dbReference>
<dbReference type="InterPro" id="IPR013325">
    <property type="entry name" value="RNA_pol_sigma_r2"/>
</dbReference>
<sequence>MGDEERQDYEWVYRARFASVARTVFLIVGSPAVAEEITQDAFVKLLQKWSSVSDYERPEAWARKVAVRMAVRHVGRERSRPGRELRAQPRQSEPSLPDPEVARAVAALAPMQRAAVALYYWEDRPILEIARMLQVSESTVKQHLYRARARLADVLKEEVTEDVR</sequence>
<dbReference type="Gene3D" id="1.10.1740.10">
    <property type="match status" value="1"/>
</dbReference>
<dbReference type="SUPFAM" id="SSF88946">
    <property type="entry name" value="Sigma2 domain of RNA polymerase sigma factors"/>
    <property type="match status" value="1"/>
</dbReference>
<dbReference type="NCBIfam" id="TIGR02937">
    <property type="entry name" value="sigma70-ECF"/>
    <property type="match status" value="1"/>
</dbReference>
<evidence type="ECO:0000313" key="9">
    <source>
        <dbReference type="EMBL" id="TQN44635.1"/>
    </source>
</evidence>
<keyword evidence="3" id="KW-0731">Sigma factor</keyword>
<dbReference type="GO" id="GO:0016987">
    <property type="term" value="F:sigma factor activity"/>
    <property type="evidence" value="ECO:0007669"/>
    <property type="project" value="UniProtKB-KW"/>
</dbReference>
<keyword evidence="5" id="KW-0804">Transcription</keyword>
<dbReference type="AlphaFoldDB" id="A0A543PKN1"/>
<evidence type="ECO:0000256" key="2">
    <source>
        <dbReference type="ARBA" id="ARBA00023015"/>
    </source>
</evidence>
<comment type="similarity">
    <text evidence="1">Belongs to the sigma-70 factor family. ECF subfamily.</text>
</comment>
<name>A0A543PKN1_9MICO</name>
<evidence type="ECO:0000259" key="8">
    <source>
        <dbReference type="Pfam" id="PF08281"/>
    </source>
</evidence>
<accession>A0A543PKN1</accession>
<dbReference type="InterPro" id="IPR013324">
    <property type="entry name" value="RNA_pol_sigma_r3/r4-like"/>
</dbReference>
<dbReference type="SUPFAM" id="SSF88659">
    <property type="entry name" value="Sigma3 and sigma4 domains of RNA polymerase sigma factors"/>
    <property type="match status" value="1"/>
</dbReference>
<evidence type="ECO:0000256" key="4">
    <source>
        <dbReference type="ARBA" id="ARBA00023125"/>
    </source>
</evidence>
<evidence type="ECO:0000256" key="1">
    <source>
        <dbReference type="ARBA" id="ARBA00010641"/>
    </source>
</evidence>
<feature type="domain" description="RNA polymerase sigma factor 70 region 4 type 2" evidence="8">
    <location>
        <begin position="101"/>
        <end position="151"/>
    </location>
</feature>